<evidence type="ECO:0000256" key="1">
    <source>
        <dbReference type="ARBA" id="ARBA00022679"/>
    </source>
</evidence>
<evidence type="ECO:0000256" key="3">
    <source>
        <dbReference type="RuleBase" id="RU368002"/>
    </source>
</evidence>
<evidence type="ECO:0000256" key="2">
    <source>
        <dbReference type="ARBA" id="ARBA00023315"/>
    </source>
</evidence>
<dbReference type="GO" id="GO:0047961">
    <property type="term" value="F:glycine N-acyltransferase activity"/>
    <property type="evidence" value="ECO:0007669"/>
    <property type="project" value="InterPro"/>
</dbReference>
<evidence type="ECO:0000313" key="5">
    <source>
        <dbReference type="Proteomes" id="UP000221080"/>
    </source>
</evidence>
<evidence type="ECO:0000259" key="4">
    <source>
        <dbReference type="PROSITE" id="PS51186"/>
    </source>
</evidence>
<keyword evidence="1 3" id="KW-0808">Transferase</keyword>
<keyword evidence="2 3" id="KW-0012">Acyltransferase</keyword>
<sequence length="336" mass="38396">MLKFVAASRSVPMRKGHMCYMLKLQNLSNLTTERHSDVDLLVCVTSLSCLARFPGPVATKQAQMFTPPPPCLTSGVSQNTFDLIYVEQHCICDCEQQGLCRIMKALSKHELKKAEEALRHYFPQSQEKPDFFNDVIIFTKDESCLRNILTRTDVLDWKQFISLSVDLQHEEMLKTVALNYGVPMNKISTSHVMSLEDPSNLPADRLSIRVSSVKESHVALINSTWKFGKGEFTEPMVRSMILNYPSCCVLDSEGQPVSWILTYSSCAMGMLYTMPEHRRKGYSKALITILAKKLHSEGYPVYCFIEEENQLSYRLFKGLGFTEDLSYMNSWFYVNQ</sequence>
<name>A0A9F7R2V8_ICTPU</name>
<dbReference type="CDD" id="cd04301">
    <property type="entry name" value="NAT_SF"/>
    <property type="match status" value="1"/>
</dbReference>
<dbReference type="InterPro" id="IPR000182">
    <property type="entry name" value="GNAT_dom"/>
</dbReference>
<dbReference type="InterPro" id="IPR013652">
    <property type="entry name" value="Glycine_N-acyltransferase_C"/>
</dbReference>
<dbReference type="AlphaFoldDB" id="A0A9F7R2V8"/>
<dbReference type="PANTHER" id="PTHR15298">
    <property type="entry name" value="L-COA N-ACYLTRANSFERASE-RELATED"/>
    <property type="match status" value="1"/>
</dbReference>
<gene>
    <name evidence="6" type="primary">LOC108261421</name>
</gene>
<keyword evidence="5" id="KW-1185">Reference proteome</keyword>
<organism evidence="5 6">
    <name type="scientific">Ictalurus punctatus</name>
    <name type="common">Channel catfish</name>
    <name type="synonym">Silurus punctatus</name>
    <dbReference type="NCBI Taxonomy" id="7998"/>
    <lineage>
        <taxon>Eukaryota</taxon>
        <taxon>Metazoa</taxon>
        <taxon>Chordata</taxon>
        <taxon>Craniata</taxon>
        <taxon>Vertebrata</taxon>
        <taxon>Euteleostomi</taxon>
        <taxon>Actinopterygii</taxon>
        <taxon>Neopterygii</taxon>
        <taxon>Teleostei</taxon>
        <taxon>Ostariophysi</taxon>
        <taxon>Siluriformes</taxon>
        <taxon>Ictaluridae</taxon>
        <taxon>Ictalurus</taxon>
    </lineage>
</organism>
<evidence type="ECO:0000313" key="6">
    <source>
        <dbReference type="RefSeq" id="XP_053535419.1"/>
    </source>
</evidence>
<dbReference type="GO" id="GO:0005739">
    <property type="term" value="C:mitochondrion"/>
    <property type="evidence" value="ECO:0007669"/>
    <property type="project" value="InterPro"/>
</dbReference>
<dbReference type="OrthoDB" id="61870at2759"/>
<dbReference type="EC" id="2.3.1.-" evidence="3"/>
<dbReference type="Pfam" id="PF06021">
    <property type="entry name" value="Gly_acyl_tr_N"/>
    <property type="match status" value="1"/>
</dbReference>
<dbReference type="Gene3D" id="3.40.630.30">
    <property type="match status" value="1"/>
</dbReference>
<dbReference type="InterPro" id="IPR015938">
    <property type="entry name" value="Glycine_N-acyltransferase_N"/>
</dbReference>
<dbReference type="RefSeq" id="XP_053535419.1">
    <property type="nucleotide sequence ID" value="XM_053679444.1"/>
</dbReference>
<dbReference type="Pfam" id="PF08444">
    <property type="entry name" value="Gly_acyl_tr_C"/>
    <property type="match status" value="1"/>
</dbReference>
<dbReference type="KEGG" id="ipu:108261421"/>
<dbReference type="Proteomes" id="UP000221080">
    <property type="component" value="Chromosome 3"/>
</dbReference>
<dbReference type="InterPro" id="IPR016181">
    <property type="entry name" value="Acyl_CoA_acyltransferase"/>
</dbReference>
<dbReference type="GeneID" id="108261421"/>
<feature type="domain" description="N-acetyltransferase" evidence="4">
    <location>
        <begin position="208"/>
        <end position="336"/>
    </location>
</feature>
<dbReference type="InterPro" id="IPR010313">
    <property type="entry name" value="Glycine_N-acyltransferase"/>
</dbReference>
<dbReference type="PROSITE" id="PS51186">
    <property type="entry name" value="GNAT"/>
    <property type="match status" value="1"/>
</dbReference>
<comment type="similarity">
    <text evidence="3">Belongs to the glycine N-acyltransferase family.</text>
</comment>
<protein>
    <recommendedName>
        <fullName evidence="3">Glycine N-acyltransferase-like protein</fullName>
        <ecNumber evidence="3">2.3.1.-</ecNumber>
    </recommendedName>
</protein>
<reference evidence="5" key="1">
    <citation type="journal article" date="2016" name="Nat. Commun.">
        <title>The channel catfish genome sequence provides insights into the evolution of scale formation in teleosts.</title>
        <authorList>
            <person name="Liu Z."/>
            <person name="Liu S."/>
            <person name="Yao J."/>
            <person name="Bao L."/>
            <person name="Zhang J."/>
            <person name="Li Y."/>
            <person name="Jiang C."/>
            <person name="Sun L."/>
            <person name="Wang R."/>
            <person name="Zhang Y."/>
            <person name="Zhou T."/>
            <person name="Zeng Q."/>
            <person name="Fu Q."/>
            <person name="Gao S."/>
            <person name="Li N."/>
            <person name="Koren S."/>
            <person name="Jiang Y."/>
            <person name="Zimin A."/>
            <person name="Xu P."/>
            <person name="Phillippy A.M."/>
            <person name="Geng X."/>
            <person name="Song L."/>
            <person name="Sun F."/>
            <person name="Li C."/>
            <person name="Wang X."/>
            <person name="Chen A."/>
            <person name="Jin Y."/>
            <person name="Yuan Z."/>
            <person name="Yang Y."/>
            <person name="Tan S."/>
            <person name="Peatman E."/>
            <person name="Lu J."/>
            <person name="Qin Z."/>
            <person name="Dunham R."/>
            <person name="Li Z."/>
            <person name="Sonstegard T."/>
            <person name="Feng J."/>
            <person name="Danzmann R.G."/>
            <person name="Schroeder S."/>
            <person name="Scheffler B."/>
            <person name="Duke M.V."/>
            <person name="Ballard L."/>
            <person name="Kucuktas H."/>
            <person name="Kaltenboeck L."/>
            <person name="Liu H."/>
            <person name="Armbruster J."/>
            <person name="Xie Y."/>
            <person name="Kirby M.L."/>
            <person name="Tian Y."/>
            <person name="Flanagan M.E."/>
            <person name="Mu W."/>
            <person name="Waldbieser G.C."/>
        </authorList>
    </citation>
    <scope>NUCLEOTIDE SEQUENCE [LARGE SCALE GENOMIC DNA]</scope>
    <source>
        <strain evidence="5">SDA103</strain>
    </source>
</reference>
<dbReference type="SUPFAM" id="SSF55729">
    <property type="entry name" value="Acyl-CoA N-acyltransferases (Nat)"/>
    <property type="match status" value="1"/>
</dbReference>
<dbReference type="PANTHER" id="PTHR15298:SF15">
    <property type="entry name" value="GLYCINE N-ACYLTRANSFERASE-LIKE PROTEIN"/>
    <property type="match status" value="1"/>
</dbReference>
<accession>A0A9F7R2V8</accession>
<proteinExistence type="inferred from homology"/>
<reference evidence="6" key="2">
    <citation type="submission" date="2025-08" db="UniProtKB">
        <authorList>
            <consortium name="RefSeq"/>
        </authorList>
    </citation>
    <scope>IDENTIFICATION</scope>
    <source>
        <tissue evidence="6">Blood</tissue>
    </source>
</reference>